<feature type="domain" description="Terminase large subunit-like endonuclease" evidence="2">
    <location>
        <begin position="236"/>
        <end position="499"/>
    </location>
</feature>
<dbReference type="Pfam" id="PF20441">
    <property type="entry name" value="TerL_nuclease"/>
    <property type="match status" value="1"/>
</dbReference>
<dbReference type="InterPro" id="IPR046461">
    <property type="entry name" value="TerL_ATPase"/>
</dbReference>
<dbReference type="PATRIC" id="fig|348824.6.peg.1629"/>
<dbReference type="EMBL" id="HG916852">
    <property type="protein sequence ID" value="CDM57184.1"/>
    <property type="molecule type" value="Genomic_DNA"/>
</dbReference>
<feature type="domain" description="Terminase large subunit-like ATPase" evidence="1">
    <location>
        <begin position="52"/>
        <end position="192"/>
    </location>
</feature>
<dbReference type="InterPro" id="IPR027417">
    <property type="entry name" value="P-loop_NTPase"/>
</dbReference>
<evidence type="ECO:0000259" key="1">
    <source>
        <dbReference type="Pfam" id="PF03354"/>
    </source>
</evidence>
<evidence type="ECO:0000313" key="4">
    <source>
        <dbReference type="Proteomes" id="UP000019443"/>
    </source>
</evidence>
<proteinExistence type="predicted"/>
<dbReference type="AlphaFoldDB" id="W6R8E6"/>
<sequence>MAKTLSRAERNIRWLEKHIRIPEGRFFGQPIKLAPFMKDDLRAIYDNPHGTRRAIISRGRKNAKTTESAMILLLHLCGPEAKPNGQLFSAAQSRDQAAILFELAAKMIRMSPVLSAFAEPKDSGKRIVCRGLGTVYRALSADAATAYGLSPALTIHDELGQVKGPRSSLYDALETATAAQGEPLSIIISTQAPTDADLLSVLIDDAKKGRDPRTVLRFQTAPAELDAFSVEAVRAANPAFDLFMNQDEVLGMMEDARNMPARAAEFENLVLNRRVETSNPFVSRKVWMENAEEPNRDFGERPVFGGLDLSECNDLTSLVLVAPEDVEAGTVWDVRPHFWLPGEGLAAKSRMDRVGYDVWATDGFIEAIEGAKSIEYELIARHIRDVCDEMNVQRMAFDRYNFRHLRPWLLKAGFGEEEIDAKFVEFGQGFVSMSPALRTAESLLLNNKIRHGNHPVLTMCAGNAVVKKDDAGNRKLTKAGSRGRIDGMVSLVMALSVAEEYVPEIAATSPWDDPNFQLMAG</sequence>
<dbReference type="InterPro" id="IPR046462">
    <property type="entry name" value="TerL_nuclease"/>
</dbReference>
<dbReference type="Gene3D" id="3.40.50.300">
    <property type="entry name" value="P-loop containing nucleotide triphosphate hydrolases"/>
    <property type="match status" value="1"/>
</dbReference>
<dbReference type="GO" id="GO:0004519">
    <property type="term" value="F:endonuclease activity"/>
    <property type="evidence" value="ECO:0007669"/>
    <property type="project" value="InterPro"/>
</dbReference>
<name>W6R8E6_9HYPH</name>
<dbReference type="HOGENOM" id="CLU_026632_6_0_5"/>
<evidence type="ECO:0000313" key="3">
    <source>
        <dbReference type="EMBL" id="CDM57184.1"/>
    </source>
</evidence>
<dbReference type="Proteomes" id="UP000019443">
    <property type="component" value="Chromosome"/>
</dbReference>
<evidence type="ECO:0008006" key="5">
    <source>
        <dbReference type="Google" id="ProtNLM"/>
    </source>
</evidence>
<dbReference type="PANTHER" id="PTHR41287">
    <property type="match status" value="1"/>
</dbReference>
<keyword evidence="4" id="KW-1185">Reference proteome</keyword>
<dbReference type="eggNOG" id="COG4626">
    <property type="taxonomic scope" value="Bacteria"/>
</dbReference>
<organism evidence="3 4">
    <name type="scientific">Rhizobium favelukesii</name>
    <dbReference type="NCBI Taxonomy" id="348824"/>
    <lineage>
        <taxon>Bacteria</taxon>
        <taxon>Pseudomonadati</taxon>
        <taxon>Pseudomonadota</taxon>
        <taxon>Alphaproteobacteria</taxon>
        <taxon>Hyphomicrobiales</taxon>
        <taxon>Rhizobiaceae</taxon>
        <taxon>Rhizobium/Agrobacterium group</taxon>
        <taxon>Rhizobium</taxon>
    </lineage>
</organism>
<reference evidence="3" key="1">
    <citation type="submission" date="2013-11" db="EMBL/GenBank/DDBJ databases">
        <title>Draft genome sequence of the broad-host-range Rhizobium sp. LPU83 strain, a member of the low-genetic diversity Oregon-like Rhizobium sp. group.</title>
        <authorList>
            <person name="Wibberg D."/>
            <person name="Puehler A."/>
            <person name="Schlueter A."/>
        </authorList>
    </citation>
    <scope>NUCLEOTIDE SEQUENCE [LARGE SCALE GENOMIC DNA]</scope>
    <source>
        <strain evidence="3">LPU83</strain>
    </source>
</reference>
<dbReference type="InterPro" id="IPR005021">
    <property type="entry name" value="Terminase_largesu-like"/>
</dbReference>
<dbReference type="PANTHER" id="PTHR41287:SF1">
    <property type="entry name" value="PROTEIN YMFN"/>
    <property type="match status" value="1"/>
</dbReference>
<dbReference type="Pfam" id="PF03354">
    <property type="entry name" value="TerL_ATPase"/>
    <property type="match status" value="1"/>
</dbReference>
<accession>W6R8E6</accession>
<evidence type="ECO:0000259" key="2">
    <source>
        <dbReference type="Pfam" id="PF20441"/>
    </source>
</evidence>
<gene>
    <name evidence="3" type="ORF">LPU83_1512</name>
</gene>
<dbReference type="KEGG" id="rhl:LPU83_1512"/>
<protein>
    <recommendedName>
        <fullName evidence="5">Terminase</fullName>
    </recommendedName>
</protein>